<keyword evidence="2" id="KW-1185">Reference proteome</keyword>
<protein>
    <submittedName>
        <fullName evidence="1">Uncharacterized protein</fullName>
    </submittedName>
</protein>
<dbReference type="Proteomes" id="UP000499080">
    <property type="component" value="Unassembled WGS sequence"/>
</dbReference>
<dbReference type="EMBL" id="BGPR01001688">
    <property type="protein sequence ID" value="GBM59568.1"/>
    <property type="molecule type" value="Genomic_DNA"/>
</dbReference>
<name>A0A4Y2H482_ARAVE</name>
<accession>A0A4Y2H482</accession>
<evidence type="ECO:0000313" key="2">
    <source>
        <dbReference type="Proteomes" id="UP000499080"/>
    </source>
</evidence>
<reference evidence="1 2" key="1">
    <citation type="journal article" date="2019" name="Sci. Rep.">
        <title>Orb-weaving spider Araneus ventricosus genome elucidates the spidroin gene catalogue.</title>
        <authorList>
            <person name="Kono N."/>
            <person name="Nakamura H."/>
            <person name="Ohtoshi R."/>
            <person name="Moran D.A.P."/>
            <person name="Shinohara A."/>
            <person name="Yoshida Y."/>
            <person name="Fujiwara M."/>
            <person name="Mori M."/>
            <person name="Tomita M."/>
            <person name="Arakawa K."/>
        </authorList>
    </citation>
    <scope>NUCLEOTIDE SEQUENCE [LARGE SCALE GENOMIC DNA]</scope>
</reference>
<organism evidence="1 2">
    <name type="scientific">Araneus ventricosus</name>
    <name type="common">Orbweaver spider</name>
    <name type="synonym">Epeira ventricosa</name>
    <dbReference type="NCBI Taxonomy" id="182803"/>
    <lineage>
        <taxon>Eukaryota</taxon>
        <taxon>Metazoa</taxon>
        <taxon>Ecdysozoa</taxon>
        <taxon>Arthropoda</taxon>
        <taxon>Chelicerata</taxon>
        <taxon>Arachnida</taxon>
        <taxon>Araneae</taxon>
        <taxon>Araneomorphae</taxon>
        <taxon>Entelegynae</taxon>
        <taxon>Araneoidea</taxon>
        <taxon>Araneidae</taxon>
        <taxon>Araneus</taxon>
    </lineage>
</organism>
<sequence>MMQLHFSSDSDIGELNPFLSRPFTSLPKWVFWNTGRKNNRSVLKPMEIDIVDSKLEFKRTQNPKLHAPIPIWGLDARVATHQRIGTTRRG</sequence>
<dbReference type="AlphaFoldDB" id="A0A4Y2H482"/>
<comment type="caution">
    <text evidence="1">The sequence shown here is derived from an EMBL/GenBank/DDBJ whole genome shotgun (WGS) entry which is preliminary data.</text>
</comment>
<gene>
    <name evidence="1" type="ORF">AVEN_268746_1</name>
</gene>
<proteinExistence type="predicted"/>
<evidence type="ECO:0000313" key="1">
    <source>
        <dbReference type="EMBL" id="GBM59568.1"/>
    </source>
</evidence>